<protein>
    <submittedName>
        <fullName evidence="1">Uncharacterized protein</fullName>
    </submittedName>
</protein>
<comment type="caution">
    <text evidence="1">The sequence shown here is derived from an EMBL/GenBank/DDBJ whole genome shotgun (WGS) entry which is preliminary data.</text>
</comment>
<gene>
    <name evidence="1" type="ORF">J1N35_006884</name>
</gene>
<sequence length="91" mass="10019">MAFSNIKAQAIIVRYSSCKIRKYSNGRDLVTRKDVMGLFLGFSIISLHSQNSNGVGLPFKEKPKLCDDACEKELESVGVGNGNLGKIREPE</sequence>
<evidence type="ECO:0000313" key="1">
    <source>
        <dbReference type="EMBL" id="KAH1113506.1"/>
    </source>
</evidence>
<evidence type="ECO:0000313" key="2">
    <source>
        <dbReference type="Proteomes" id="UP000828251"/>
    </source>
</evidence>
<dbReference type="OrthoDB" id="77911at2759"/>
<proteinExistence type="predicted"/>
<accession>A0A9D4AF15</accession>
<organism evidence="1 2">
    <name type="scientific">Gossypium stocksii</name>
    <dbReference type="NCBI Taxonomy" id="47602"/>
    <lineage>
        <taxon>Eukaryota</taxon>
        <taxon>Viridiplantae</taxon>
        <taxon>Streptophyta</taxon>
        <taxon>Embryophyta</taxon>
        <taxon>Tracheophyta</taxon>
        <taxon>Spermatophyta</taxon>
        <taxon>Magnoliopsida</taxon>
        <taxon>eudicotyledons</taxon>
        <taxon>Gunneridae</taxon>
        <taxon>Pentapetalae</taxon>
        <taxon>rosids</taxon>
        <taxon>malvids</taxon>
        <taxon>Malvales</taxon>
        <taxon>Malvaceae</taxon>
        <taxon>Malvoideae</taxon>
        <taxon>Gossypium</taxon>
    </lineage>
</organism>
<dbReference type="EMBL" id="JAIQCV010000003">
    <property type="protein sequence ID" value="KAH1113506.1"/>
    <property type="molecule type" value="Genomic_DNA"/>
</dbReference>
<dbReference type="AlphaFoldDB" id="A0A9D4AF15"/>
<keyword evidence="2" id="KW-1185">Reference proteome</keyword>
<dbReference type="Proteomes" id="UP000828251">
    <property type="component" value="Unassembled WGS sequence"/>
</dbReference>
<reference evidence="1 2" key="1">
    <citation type="journal article" date="2021" name="Plant Biotechnol. J.">
        <title>Multi-omics assisted identification of the key and species-specific regulatory components of drought-tolerant mechanisms in Gossypium stocksii.</title>
        <authorList>
            <person name="Yu D."/>
            <person name="Ke L."/>
            <person name="Zhang D."/>
            <person name="Wu Y."/>
            <person name="Sun Y."/>
            <person name="Mei J."/>
            <person name="Sun J."/>
            <person name="Sun Y."/>
        </authorList>
    </citation>
    <scope>NUCLEOTIDE SEQUENCE [LARGE SCALE GENOMIC DNA]</scope>
    <source>
        <strain evidence="2">cv. E1</strain>
        <tissue evidence="1">Leaf</tissue>
    </source>
</reference>
<name>A0A9D4AF15_9ROSI</name>